<comment type="caution">
    <text evidence="1">The sequence shown here is derived from an EMBL/GenBank/DDBJ whole genome shotgun (WGS) entry which is preliminary data.</text>
</comment>
<accession>A0A6I0SKB6</accession>
<sequence length="60" mass="6768">MLIRFSFFVDKSVLLIIDYLFLVSPSFGKLPDGGFDVAAQLLRQTVHLHLFRFLGGVRVG</sequence>
<protein>
    <submittedName>
        <fullName evidence="1">Uncharacterized protein</fullName>
    </submittedName>
</protein>
<organism evidence="1 2">
    <name type="scientific">Bacteroides thetaiotaomicron</name>
    <dbReference type="NCBI Taxonomy" id="818"/>
    <lineage>
        <taxon>Bacteria</taxon>
        <taxon>Pseudomonadati</taxon>
        <taxon>Bacteroidota</taxon>
        <taxon>Bacteroidia</taxon>
        <taxon>Bacteroidales</taxon>
        <taxon>Bacteroidaceae</taxon>
        <taxon>Bacteroides</taxon>
    </lineage>
</organism>
<dbReference type="EMBL" id="WCRY01000021">
    <property type="protein sequence ID" value="KAB4477745.1"/>
    <property type="molecule type" value="Genomic_DNA"/>
</dbReference>
<evidence type="ECO:0000313" key="1">
    <source>
        <dbReference type="EMBL" id="KAB4477745.1"/>
    </source>
</evidence>
<evidence type="ECO:0000313" key="2">
    <source>
        <dbReference type="Proteomes" id="UP000436858"/>
    </source>
</evidence>
<reference evidence="1 2" key="1">
    <citation type="journal article" date="2019" name="Nat. Med.">
        <title>A library of human gut bacterial isolates paired with longitudinal multiomics data enables mechanistic microbiome research.</title>
        <authorList>
            <person name="Poyet M."/>
            <person name="Groussin M."/>
            <person name="Gibbons S.M."/>
            <person name="Avila-Pacheco J."/>
            <person name="Jiang X."/>
            <person name="Kearney S.M."/>
            <person name="Perrotta A.R."/>
            <person name="Berdy B."/>
            <person name="Zhao S."/>
            <person name="Lieberman T.D."/>
            <person name="Swanson P.K."/>
            <person name="Smith M."/>
            <person name="Roesemann S."/>
            <person name="Alexander J.E."/>
            <person name="Rich S.A."/>
            <person name="Livny J."/>
            <person name="Vlamakis H."/>
            <person name="Clish C."/>
            <person name="Bullock K."/>
            <person name="Deik A."/>
            <person name="Scott J."/>
            <person name="Pierce K.A."/>
            <person name="Xavier R.J."/>
            <person name="Alm E.J."/>
        </authorList>
    </citation>
    <scope>NUCLEOTIDE SEQUENCE [LARGE SCALE GENOMIC DNA]</scope>
    <source>
        <strain evidence="1 2">BIOML-A162</strain>
    </source>
</reference>
<gene>
    <name evidence="1" type="ORF">GAN91_19810</name>
</gene>
<dbReference type="Proteomes" id="UP000436858">
    <property type="component" value="Unassembled WGS sequence"/>
</dbReference>
<name>A0A6I0SKB6_BACT4</name>
<proteinExistence type="predicted"/>
<dbReference type="AlphaFoldDB" id="A0A6I0SKB6"/>